<dbReference type="PROSITE" id="PS01344">
    <property type="entry name" value="FRATAXIN_1"/>
    <property type="match status" value="1"/>
</dbReference>
<dbReference type="PRINTS" id="PR00904">
    <property type="entry name" value="FRATAXIN"/>
</dbReference>
<gene>
    <name evidence="19" type="primary">fxn</name>
</gene>
<dbReference type="FunFam" id="3.30.920.10:FF:000002">
    <property type="entry name" value="Frataxin, mitochondrial"/>
    <property type="match status" value="1"/>
</dbReference>
<evidence type="ECO:0000256" key="1">
    <source>
        <dbReference type="ARBA" id="ARBA00004173"/>
    </source>
</evidence>
<dbReference type="GO" id="GO:0006783">
    <property type="term" value="P:heme biosynthetic process"/>
    <property type="evidence" value="ECO:0007669"/>
    <property type="project" value="UniProtKB-KW"/>
</dbReference>
<dbReference type="GO" id="GO:0006879">
    <property type="term" value="P:intracellular iron ion homeostasis"/>
    <property type="evidence" value="ECO:0007669"/>
    <property type="project" value="UniProtKB-KW"/>
</dbReference>
<dbReference type="GO" id="GO:0006826">
    <property type="term" value="P:iron ion transport"/>
    <property type="evidence" value="ECO:0007669"/>
    <property type="project" value="UniProtKB-KW"/>
</dbReference>
<dbReference type="GO" id="GO:0008199">
    <property type="term" value="F:ferric iron binding"/>
    <property type="evidence" value="ECO:0007669"/>
    <property type="project" value="InterPro"/>
</dbReference>
<reference evidence="19" key="1">
    <citation type="submission" date="2025-08" db="UniProtKB">
        <authorList>
            <consortium name="RefSeq"/>
        </authorList>
    </citation>
    <scope>IDENTIFICATION</scope>
</reference>
<evidence type="ECO:0000256" key="3">
    <source>
        <dbReference type="ARBA" id="ARBA00013107"/>
    </source>
</evidence>
<dbReference type="PROSITE" id="PS50810">
    <property type="entry name" value="FRATAXIN_2"/>
    <property type="match status" value="1"/>
</dbReference>
<comment type="similarity">
    <text evidence="2">Belongs to the frataxin family.</text>
</comment>
<dbReference type="PANTHER" id="PTHR16821">
    <property type="entry name" value="FRATAXIN"/>
    <property type="match status" value="1"/>
</dbReference>
<keyword evidence="18" id="KW-1185">Reference proteome</keyword>
<evidence type="ECO:0000256" key="2">
    <source>
        <dbReference type="ARBA" id="ARBA00008183"/>
    </source>
</evidence>
<dbReference type="RefSeq" id="XP_028270129.1">
    <property type="nucleotide sequence ID" value="XM_028414328.1"/>
</dbReference>
<proteinExistence type="inferred from homology"/>
<evidence type="ECO:0000256" key="14">
    <source>
        <dbReference type="ARBA" id="ARBA00045532"/>
    </source>
</evidence>
<dbReference type="NCBIfam" id="TIGR03422">
    <property type="entry name" value="mito_frataxin"/>
    <property type="match status" value="1"/>
</dbReference>
<evidence type="ECO:0000256" key="13">
    <source>
        <dbReference type="ARBA" id="ARBA00023133"/>
    </source>
</evidence>
<evidence type="ECO:0000256" key="16">
    <source>
        <dbReference type="ARBA" id="ARBA00047990"/>
    </source>
</evidence>
<dbReference type="CTD" id="2395"/>
<evidence type="ECO:0000256" key="8">
    <source>
        <dbReference type="ARBA" id="ARBA00022946"/>
    </source>
</evidence>
<evidence type="ECO:0000256" key="10">
    <source>
        <dbReference type="ARBA" id="ARBA00023004"/>
    </source>
</evidence>
<evidence type="ECO:0000313" key="18">
    <source>
        <dbReference type="Proteomes" id="UP000515145"/>
    </source>
</evidence>
<dbReference type="PROSITE" id="PS50164">
    <property type="entry name" value="GIY_YIG"/>
    <property type="match status" value="1"/>
</dbReference>
<dbReference type="GO" id="GO:0005739">
    <property type="term" value="C:mitochondrion"/>
    <property type="evidence" value="ECO:0007669"/>
    <property type="project" value="UniProtKB-SubCell"/>
</dbReference>
<organism evidence="18 19">
    <name type="scientific">Parambassis ranga</name>
    <name type="common">Indian glassy fish</name>
    <dbReference type="NCBI Taxonomy" id="210632"/>
    <lineage>
        <taxon>Eukaryota</taxon>
        <taxon>Metazoa</taxon>
        <taxon>Chordata</taxon>
        <taxon>Craniata</taxon>
        <taxon>Vertebrata</taxon>
        <taxon>Euteleostomi</taxon>
        <taxon>Actinopterygii</taxon>
        <taxon>Neopterygii</taxon>
        <taxon>Teleostei</taxon>
        <taxon>Neoteleostei</taxon>
        <taxon>Acanthomorphata</taxon>
        <taxon>Ovalentaria</taxon>
        <taxon>Ambassidae</taxon>
        <taxon>Parambassis</taxon>
    </lineage>
</organism>
<keyword evidence="6" id="KW-0813">Transport</keyword>
<accession>A0A6P7J0F6</accession>
<dbReference type="Pfam" id="PF01491">
    <property type="entry name" value="Frataxin_Cyay"/>
    <property type="match status" value="1"/>
</dbReference>
<keyword evidence="11" id="KW-0406">Ion transport</keyword>
<dbReference type="GO" id="GO:0004322">
    <property type="term" value="F:ferroxidase activity"/>
    <property type="evidence" value="ECO:0007669"/>
    <property type="project" value="UniProtKB-EC"/>
</dbReference>
<keyword evidence="12" id="KW-0496">Mitochondrion</keyword>
<dbReference type="GO" id="GO:0034986">
    <property type="term" value="F:iron chaperone activity"/>
    <property type="evidence" value="ECO:0007669"/>
    <property type="project" value="TreeGrafter"/>
</dbReference>
<keyword evidence="8" id="KW-0809">Transit peptide</keyword>
<dbReference type="GeneID" id="114441410"/>
<dbReference type="InParanoid" id="A0A6P7J0F6"/>
<evidence type="ECO:0000256" key="4">
    <source>
        <dbReference type="ARBA" id="ARBA00014720"/>
    </source>
</evidence>
<dbReference type="InterPro" id="IPR000305">
    <property type="entry name" value="GIY-YIG_endonuc"/>
</dbReference>
<protein>
    <recommendedName>
        <fullName evidence="4">Frataxin, mitochondrial</fullName>
        <ecNumber evidence="3">1.16.3.1</ecNumber>
    </recommendedName>
</protein>
<dbReference type="CDD" id="cd00503">
    <property type="entry name" value="Frataxin"/>
    <property type="match status" value="1"/>
</dbReference>
<dbReference type="PANTHER" id="PTHR16821:SF2">
    <property type="entry name" value="FRATAXIN, MITOCHONDRIAL"/>
    <property type="match status" value="1"/>
</dbReference>
<feature type="domain" description="GIY-YIG" evidence="17">
    <location>
        <begin position="40"/>
        <end position="123"/>
    </location>
</feature>
<dbReference type="EC" id="1.16.3.1" evidence="3"/>
<dbReference type="InterPro" id="IPR002908">
    <property type="entry name" value="Frataxin/CyaY"/>
</dbReference>
<evidence type="ECO:0000256" key="5">
    <source>
        <dbReference type="ARBA" id="ARBA00022434"/>
    </source>
</evidence>
<evidence type="ECO:0000259" key="17">
    <source>
        <dbReference type="PROSITE" id="PS50164"/>
    </source>
</evidence>
<keyword evidence="9" id="KW-0560">Oxidoreductase</keyword>
<dbReference type="AlphaFoldDB" id="A0A6P7J0F6"/>
<comment type="catalytic activity">
    <reaction evidence="16">
        <text>4 Fe(2+) + O2 + 4 H(+) = 4 Fe(3+) + 2 H2O</text>
        <dbReference type="Rhea" id="RHEA:11148"/>
        <dbReference type="ChEBI" id="CHEBI:15377"/>
        <dbReference type="ChEBI" id="CHEBI:15378"/>
        <dbReference type="ChEBI" id="CHEBI:15379"/>
        <dbReference type="ChEBI" id="CHEBI:29033"/>
        <dbReference type="ChEBI" id="CHEBI:29034"/>
        <dbReference type="EC" id="1.16.3.1"/>
    </reaction>
</comment>
<dbReference type="SUPFAM" id="SSF55387">
    <property type="entry name" value="Frataxin/Nqo15-like"/>
    <property type="match status" value="1"/>
</dbReference>
<dbReference type="Gene3D" id="3.30.920.10">
    <property type="entry name" value="Frataxin/CyaY"/>
    <property type="match status" value="1"/>
</dbReference>
<dbReference type="InterPro" id="IPR036524">
    <property type="entry name" value="Frataxin/CyaY_sf"/>
</dbReference>
<evidence type="ECO:0000256" key="7">
    <source>
        <dbReference type="ARBA" id="ARBA00022496"/>
    </source>
</evidence>
<comment type="subcellular location">
    <subcellularLocation>
        <location evidence="1">Mitochondrion</location>
    </subcellularLocation>
</comment>
<sequence length="297" mass="33900">MSRGCQRSSAGFLIPVHFKPMTTLRQKLVHSKDKTPREKHSNVIYAVQCSEECSDLYIGETKQPLHRRMAQHRRATSSGQDSAVHLHLKDKGHSFEDNNVHILDREYRWLTYLTQSARPTQLRRLSHHTGVGPVTKHKLHPICHPPNKLCVSRIDGAMWRKNLHVTSLKQGKSTIVQISELSEAAYEKVADETLDALADYFEDLTDEAFTGADYDVVFSSGVLTVKVGGDHGTYVINKQTPNRQIWLSSPTSGPKRYDWTGERWVYTHDGISLHQLLAREFSIIFDREMDFCSLPYS</sequence>
<keyword evidence="13" id="KW-0350">Heme biosynthesis</keyword>
<dbReference type="GO" id="GO:0016226">
    <property type="term" value="P:iron-sulfur cluster assembly"/>
    <property type="evidence" value="ECO:0007669"/>
    <property type="project" value="InterPro"/>
</dbReference>
<comment type="function">
    <text evidence="14">Modulates the RNA-binding activity of ACO1. May be involved in the cytoplasmic iron-sulfur protein biogenesis. May contribute to oxidative stress resistance and overall cell survival.</text>
</comment>
<evidence type="ECO:0000256" key="6">
    <source>
        <dbReference type="ARBA" id="ARBA00022448"/>
    </source>
</evidence>
<name>A0A6P7J0F6_9TELE</name>
<keyword evidence="5" id="KW-0409">Iron storage</keyword>
<comment type="subunit">
    <text evidence="15">Interacts with ACO1. Interacts with ISCU (cytoplasmic form).</text>
</comment>
<dbReference type="CDD" id="cd10442">
    <property type="entry name" value="GIY-YIG_PLEs"/>
    <property type="match status" value="1"/>
</dbReference>
<dbReference type="SMART" id="SM01219">
    <property type="entry name" value="Frataxin_Cyay"/>
    <property type="match status" value="1"/>
</dbReference>
<evidence type="ECO:0000256" key="12">
    <source>
        <dbReference type="ARBA" id="ARBA00023128"/>
    </source>
</evidence>
<evidence type="ECO:0000256" key="11">
    <source>
        <dbReference type="ARBA" id="ARBA00023065"/>
    </source>
</evidence>
<evidence type="ECO:0000256" key="9">
    <source>
        <dbReference type="ARBA" id="ARBA00023002"/>
    </source>
</evidence>
<dbReference type="NCBIfam" id="TIGR03421">
    <property type="entry name" value="FeS_CyaY"/>
    <property type="match status" value="1"/>
</dbReference>
<keyword evidence="7" id="KW-0410">Iron transport</keyword>
<keyword evidence="10" id="KW-0408">Iron</keyword>
<dbReference type="GO" id="GO:0008198">
    <property type="term" value="F:ferrous iron binding"/>
    <property type="evidence" value="ECO:0007669"/>
    <property type="project" value="TreeGrafter"/>
</dbReference>
<dbReference type="InterPro" id="IPR020895">
    <property type="entry name" value="Frataxin_CS"/>
</dbReference>
<dbReference type="Proteomes" id="UP000515145">
    <property type="component" value="Chromosome 9"/>
</dbReference>
<dbReference type="InterPro" id="IPR017789">
    <property type="entry name" value="Frataxin"/>
</dbReference>
<evidence type="ECO:0000313" key="19">
    <source>
        <dbReference type="RefSeq" id="XP_028270129.1"/>
    </source>
</evidence>
<dbReference type="GO" id="GO:0051537">
    <property type="term" value="F:2 iron, 2 sulfur cluster binding"/>
    <property type="evidence" value="ECO:0007669"/>
    <property type="project" value="TreeGrafter"/>
</dbReference>
<evidence type="ECO:0000256" key="15">
    <source>
        <dbReference type="ARBA" id="ARBA00046911"/>
    </source>
</evidence>
<dbReference type="OrthoDB" id="1897642at2759"/>